<evidence type="ECO:0000313" key="5">
    <source>
        <dbReference type="EMBL" id="MEK7949117.1"/>
    </source>
</evidence>
<dbReference type="RefSeq" id="WP_341402538.1">
    <property type="nucleotide sequence ID" value="NZ_JBBUKT010000001.1"/>
</dbReference>
<gene>
    <name evidence="5" type="ORF">WKV53_01345</name>
</gene>
<dbReference type="SMART" id="SM00560">
    <property type="entry name" value="LamGL"/>
    <property type="match status" value="1"/>
</dbReference>
<dbReference type="SUPFAM" id="SSF49899">
    <property type="entry name" value="Concanavalin A-like lectins/glucanases"/>
    <property type="match status" value="1"/>
</dbReference>
<comment type="caution">
    <text evidence="5">The sequence shown here is derived from an EMBL/GenBank/DDBJ whole genome shotgun (WGS) entry which is preliminary data.</text>
</comment>
<evidence type="ECO:0000256" key="2">
    <source>
        <dbReference type="ARBA" id="ARBA00023157"/>
    </source>
</evidence>
<evidence type="ECO:0000259" key="4">
    <source>
        <dbReference type="SMART" id="SM00560"/>
    </source>
</evidence>
<reference evidence="5 6" key="1">
    <citation type="submission" date="2024-04" db="EMBL/GenBank/DDBJ databases">
        <title>Luteolibacter sp. isolated from soil.</title>
        <authorList>
            <person name="An J."/>
        </authorList>
    </citation>
    <scope>NUCLEOTIDE SEQUENCE [LARGE SCALE GENOMIC DNA]</scope>
    <source>
        <strain evidence="5 6">Y139</strain>
    </source>
</reference>
<dbReference type="InterPro" id="IPR006558">
    <property type="entry name" value="LamG-like"/>
</dbReference>
<sequence length="311" mass="32381">MKAASLIHFASLAAGIQMVSAVPTTSYNTGTLGTVGDGANSTGVVVDQPGAISTYPDYSSSYASPENTTVPFRPELNPAAASPFTVEFWAKPTASDGDDAPVSNRLGGNVNRTGWVFFQRAAATGWNFRMYNGNGTAVGWDLTGGTATLNAWSHVVAVWNGSSAQLYVNGVNTNASNTGAGGYNVNVTESFYLGALLNGGSPSTGSVDEVAFYPTALTGTQIANHYAAATSNTFGKYSSLVAADGAIEYLQQNPPSATVTVTSNNPLTTKVTFTGILSQSPDLVTWTDLVVTSPYTPSSPQPNRLFFTAHR</sequence>
<dbReference type="Gene3D" id="2.60.120.200">
    <property type="match status" value="1"/>
</dbReference>
<dbReference type="InterPro" id="IPR013320">
    <property type="entry name" value="ConA-like_dom_sf"/>
</dbReference>
<feature type="signal peptide" evidence="3">
    <location>
        <begin position="1"/>
        <end position="21"/>
    </location>
</feature>
<feature type="chain" id="PRO_5045609725" evidence="3">
    <location>
        <begin position="22"/>
        <end position="311"/>
    </location>
</feature>
<evidence type="ECO:0000256" key="1">
    <source>
        <dbReference type="ARBA" id="ARBA00022729"/>
    </source>
</evidence>
<proteinExistence type="predicted"/>
<dbReference type="EMBL" id="JBBUKT010000001">
    <property type="protein sequence ID" value="MEK7949117.1"/>
    <property type="molecule type" value="Genomic_DNA"/>
</dbReference>
<accession>A0ABU9AQM2</accession>
<protein>
    <submittedName>
        <fullName evidence="5">LamG domain-containing protein</fullName>
    </submittedName>
</protein>
<dbReference type="Proteomes" id="UP001371305">
    <property type="component" value="Unassembled WGS sequence"/>
</dbReference>
<evidence type="ECO:0000313" key="6">
    <source>
        <dbReference type="Proteomes" id="UP001371305"/>
    </source>
</evidence>
<feature type="domain" description="LamG-like jellyroll fold" evidence="4">
    <location>
        <begin position="82"/>
        <end position="220"/>
    </location>
</feature>
<name>A0ABU9AQM2_9BACT</name>
<dbReference type="Pfam" id="PF13385">
    <property type="entry name" value="Laminin_G_3"/>
    <property type="match status" value="1"/>
</dbReference>
<keyword evidence="6" id="KW-1185">Reference proteome</keyword>
<organism evidence="5 6">
    <name type="scientific">Luteolibacter soli</name>
    <dbReference type="NCBI Taxonomy" id="3135280"/>
    <lineage>
        <taxon>Bacteria</taxon>
        <taxon>Pseudomonadati</taxon>
        <taxon>Verrucomicrobiota</taxon>
        <taxon>Verrucomicrobiia</taxon>
        <taxon>Verrucomicrobiales</taxon>
        <taxon>Verrucomicrobiaceae</taxon>
        <taxon>Luteolibacter</taxon>
    </lineage>
</organism>
<keyword evidence="1 3" id="KW-0732">Signal</keyword>
<evidence type="ECO:0000256" key="3">
    <source>
        <dbReference type="SAM" id="SignalP"/>
    </source>
</evidence>
<keyword evidence="2" id="KW-1015">Disulfide bond</keyword>